<dbReference type="Gene3D" id="3.40.50.620">
    <property type="entry name" value="HUPs"/>
    <property type="match status" value="1"/>
</dbReference>
<dbReference type="CDD" id="cd01992">
    <property type="entry name" value="TilS_N"/>
    <property type="match status" value="1"/>
</dbReference>
<comment type="caution">
    <text evidence="11">The sequence shown here is derived from an EMBL/GenBank/DDBJ whole genome shotgun (WGS) entry which is preliminary data.</text>
</comment>
<gene>
    <name evidence="7" type="primary">tilS</name>
    <name evidence="11" type="ORF">HNR30_003497</name>
</gene>
<dbReference type="Pfam" id="PF01171">
    <property type="entry name" value="ATP_bind_3"/>
    <property type="match status" value="1"/>
</dbReference>
<feature type="domain" description="tRNA(Ile)-lysidine synthase substrate-binding" evidence="10">
    <location>
        <begin position="304"/>
        <end position="371"/>
    </location>
</feature>
<dbReference type="GO" id="GO:0005524">
    <property type="term" value="F:ATP binding"/>
    <property type="evidence" value="ECO:0007669"/>
    <property type="project" value="UniProtKB-UniRule"/>
</dbReference>
<dbReference type="InterPro" id="IPR011063">
    <property type="entry name" value="TilS/TtcA_N"/>
</dbReference>
<evidence type="ECO:0000256" key="8">
    <source>
        <dbReference type="SAM" id="MobiDB-lite"/>
    </source>
</evidence>
<name>A0A7W0CJ82_9ACTN</name>
<dbReference type="NCBIfam" id="TIGR02432">
    <property type="entry name" value="lysidine_TilS_N"/>
    <property type="match status" value="1"/>
</dbReference>
<protein>
    <recommendedName>
        <fullName evidence="7">tRNA(Ile)-lysidine synthase</fullName>
        <ecNumber evidence="7">6.3.4.19</ecNumber>
    </recommendedName>
    <alternativeName>
        <fullName evidence="7">tRNA(Ile)-2-lysyl-cytidine synthase</fullName>
    </alternativeName>
    <alternativeName>
        <fullName evidence="7">tRNA(Ile)-lysidine synthetase</fullName>
    </alternativeName>
</protein>
<evidence type="ECO:0000256" key="4">
    <source>
        <dbReference type="ARBA" id="ARBA00022741"/>
    </source>
</evidence>
<dbReference type="Pfam" id="PF09179">
    <property type="entry name" value="TilS"/>
    <property type="match status" value="1"/>
</dbReference>
<dbReference type="SUPFAM" id="SSF52402">
    <property type="entry name" value="Adenine nucleotide alpha hydrolases-like"/>
    <property type="match status" value="1"/>
</dbReference>
<evidence type="ECO:0000313" key="12">
    <source>
        <dbReference type="Proteomes" id="UP000530928"/>
    </source>
</evidence>
<comment type="catalytic activity">
    <reaction evidence="6 7">
        <text>cytidine(34) in tRNA(Ile2) + L-lysine + ATP = lysidine(34) in tRNA(Ile2) + AMP + diphosphate + H(+)</text>
        <dbReference type="Rhea" id="RHEA:43744"/>
        <dbReference type="Rhea" id="RHEA-COMP:10625"/>
        <dbReference type="Rhea" id="RHEA-COMP:10670"/>
        <dbReference type="ChEBI" id="CHEBI:15378"/>
        <dbReference type="ChEBI" id="CHEBI:30616"/>
        <dbReference type="ChEBI" id="CHEBI:32551"/>
        <dbReference type="ChEBI" id="CHEBI:33019"/>
        <dbReference type="ChEBI" id="CHEBI:82748"/>
        <dbReference type="ChEBI" id="CHEBI:83665"/>
        <dbReference type="ChEBI" id="CHEBI:456215"/>
        <dbReference type="EC" id="6.3.4.19"/>
    </reaction>
</comment>
<dbReference type="EC" id="6.3.4.19" evidence="7"/>
<dbReference type="GO" id="GO:0032267">
    <property type="term" value="F:tRNA(Ile)-lysidine synthase activity"/>
    <property type="evidence" value="ECO:0007669"/>
    <property type="project" value="UniProtKB-EC"/>
</dbReference>
<dbReference type="EMBL" id="JACDUR010000003">
    <property type="protein sequence ID" value="MBA2892156.1"/>
    <property type="molecule type" value="Genomic_DNA"/>
</dbReference>
<keyword evidence="12" id="KW-1185">Reference proteome</keyword>
<comment type="similarity">
    <text evidence="7">Belongs to the tRNA(Ile)-lysidine synthase family.</text>
</comment>
<dbReference type="PANTHER" id="PTHR43033:SF1">
    <property type="entry name" value="TRNA(ILE)-LYSIDINE SYNTHASE-RELATED"/>
    <property type="match status" value="1"/>
</dbReference>
<dbReference type="SUPFAM" id="SSF82829">
    <property type="entry name" value="MesJ substrate recognition domain-like"/>
    <property type="match status" value="1"/>
</dbReference>
<keyword evidence="4 7" id="KW-0547">Nucleotide-binding</keyword>
<keyword evidence="5 7" id="KW-0067">ATP-binding</keyword>
<dbReference type="HAMAP" id="MF_01161">
    <property type="entry name" value="tRNA_Ile_lys_synt"/>
    <property type="match status" value="1"/>
</dbReference>
<comment type="function">
    <text evidence="7">Ligates lysine onto the cytidine present at position 34 of the AUA codon-specific tRNA(Ile) that contains the anticodon CAU, in an ATP-dependent manner. Cytidine is converted to lysidine, thus changing the amino acid specificity of the tRNA from methionine to isoleucine.</text>
</comment>
<feature type="binding site" evidence="7">
    <location>
        <begin position="32"/>
        <end position="37"/>
    </location>
    <ligand>
        <name>ATP</name>
        <dbReference type="ChEBI" id="CHEBI:30616"/>
    </ligand>
</feature>
<proteinExistence type="inferred from homology"/>
<sequence>MGPHPAVAEVRRAVREALADLGSGSLVLVACSGGADSLALAAALGFVAPRAGLRAGLLTVDHGLQEGSAAQARTVATLATAPAPRPARPAHIAAPFARDTARAASSAPGPHDLDPGAPDASGTGGNLAPGLGLDFAEVLTVTVGAGGGPEAAAREARYAALGEACERLGAAAVLLGHTRDDQAETVLLGLARGSGLRSLSGMSGTAGRYRRPLLDLPRRTTVAACQALGLRPWDDPHNRDLRYTRVRVRTAVLPLLERELGPGVAEALARTADLARADADALDGWASKAYADCALSDIPEAVTLAVPALEALPEAVRTRVLRRAALRAGSPSSALTAGHVRAVDRLITAWHGQKAVDLPGGLCALRRYGTLVFQS</sequence>
<dbReference type="InterPro" id="IPR012094">
    <property type="entry name" value="tRNA_Ile_lys_synt"/>
</dbReference>
<evidence type="ECO:0000259" key="10">
    <source>
        <dbReference type="Pfam" id="PF09179"/>
    </source>
</evidence>
<evidence type="ECO:0000259" key="9">
    <source>
        <dbReference type="Pfam" id="PF01171"/>
    </source>
</evidence>
<feature type="region of interest" description="Disordered" evidence="8">
    <location>
        <begin position="99"/>
        <end position="125"/>
    </location>
</feature>
<dbReference type="InterPro" id="IPR014729">
    <property type="entry name" value="Rossmann-like_a/b/a_fold"/>
</dbReference>
<evidence type="ECO:0000256" key="2">
    <source>
        <dbReference type="ARBA" id="ARBA00022598"/>
    </source>
</evidence>
<dbReference type="AlphaFoldDB" id="A0A7W0CJ82"/>
<reference evidence="11 12" key="1">
    <citation type="submission" date="2020-07" db="EMBL/GenBank/DDBJ databases">
        <title>Genomic Encyclopedia of Type Strains, Phase IV (KMG-IV): sequencing the most valuable type-strain genomes for metagenomic binning, comparative biology and taxonomic classification.</title>
        <authorList>
            <person name="Goeker M."/>
        </authorList>
    </citation>
    <scope>NUCLEOTIDE SEQUENCE [LARGE SCALE GENOMIC DNA]</scope>
    <source>
        <strain evidence="11 12">DSM 45533</strain>
    </source>
</reference>
<evidence type="ECO:0000256" key="1">
    <source>
        <dbReference type="ARBA" id="ARBA00022490"/>
    </source>
</evidence>
<evidence type="ECO:0000256" key="7">
    <source>
        <dbReference type="HAMAP-Rule" id="MF_01161"/>
    </source>
</evidence>
<organism evidence="11 12">
    <name type="scientific">Nonomuraea soli</name>
    <dbReference type="NCBI Taxonomy" id="1032476"/>
    <lineage>
        <taxon>Bacteria</taxon>
        <taxon>Bacillati</taxon>
        <taxon>Actinomycetota</taxon>
        <taxon>Actinomycetes</taxon>
        <taxon>Streptosporangiales</taxon>
        <taxon>Streptosporangiaceae</taxon>
        <taxon>Nonomuraea</taxon>
    </lineage>
</organism>
<comment type="domain">
    <text evidence="7">The N-terminal region contains the highly conserved SGGXDS motif, predicted to be a P-loop motif involved in ATP binding.</text>
</comment>
<keyword evidence="1 7" id="KW-0963">Cytoplasm</keyword>
<dbReference type="Proteomes" id="UP000530928">
    <property type="component" value="Unassembled WGS sequence"/>
</dbReference>
<dbReference type="Gene3D" id="1.20.59.20">
    <property type="match status" value="1"/>
</dbReference>
<dbReference type="InterPro" id="IPR012795">
    <property type="entry name" value="tRNA_Ile_lys_synt_N"/>
</dbReference>
<evidence type="ECO:0000256" key="3">
    <source>
        <dbReference type="ARBA" id="ARBA00022694"/>
    </source>
</evidence>
<keyword evidence="3 7" id="KW-0819">tRNA processing</keyword>
<evidence type="ECO:0000313" key="11">
    <source>
        <dbReference type="EMBL" id="MBA2892156.1"/>
    </source>
</evidence>
<dbReference type="GO" id="GO:0006400">
    <property type="term" value="P:tRNA modification"/>
    <property type="evidence" value="ECO:0007669"/>
    <property type="project" value="UniProtKB-UniRule"/>
</dbReference>
<accession>A0A7W0CJ82</accession>
<keyword evidence="2 7" id="KW-0436">Ligase</keyword>
<dbReference type="InterPro" id="IPR015262">
    <property type="entry name" value="tRNA_Ile_lys_synt_subst-bd"/>
</dbReference>
<evidence type="ECO:0000256" key="6">
    <source>
        <dbReference type="ARBA" id="ARBA00048539"/>
    </source>
</evidence>
<evidence type="ECO:0000256" key="5">
    <source>
        <dbReference type="ARBA" id="ARBA00022840"/>
    </source>
</evidence>
<feature type="domain" description="tRNA(Ile)-lysidine/2-thiocytidine synthase N-terminal" evidence="9">
    <location>
        <begin position="146"/>
        <end position="250"/>
    </location>
</feature>
<comment type="subcellular location">
    <subcellularLocation>
        <location evidence="7">Cytoplasm</location>
    </subcellularLocation>
</comment>
<dbReference type="PANTHER" id="PTHR43033">
    <property type="entry name" value="TRNA(ILE)-LYSIDINE SYNTHASE-RELATED"/>
    <property type="match status" value="1"/>
</dbReference>
<dbReference type="GO" id="GO:0005737">
    <property type="term" value="C:cytoplasm"/>
    <property type="evidence" value="ECO:0007669"/>
    <property type="project" value="UniProtKB-SubCell"/>
</dbReference>